<organism evidence="2 3">
    <name type="scientific">Tulasnella calospora MUT 4182</name>
    <dbReference type="NCBI Taxonomy" id="1051891"/>
    <lineage>
        <taxon>Eukaryota</taxon>
        <taxon>Fungi</taxon>
        <taxon>Dikarya</taxon>
        <taxon>Basidiomycota</taxon>
        <taxon>Agaricomycotina</taxon>
        <taxon>Agaricomycetes</taxon>
        <taxon>Cantharellales</taxon>
        <taxon>Tulasnellaceae</taxon>
        <taxon>Tulasnella</taxon>
    </lineage>
</organism>
<sequence length="72" mass="7713">MSLAGIQEKQGHSEEAISLYTEASEVWEEMGAAERASHALENAADIRKTLQEPTTDSAETVKVGEDPLPNSG</sequence>
<keyword evidence="3" id="KW-1185">Reference proteome</keyword>
<reference evidence="2 3" key="1">
    <citation type="submission" date="2014-04" db="EMBL/GenBank/DDBJ databases">
        <authorList>
            <consortium name="DOE Joint Genome Institute"/>
            <person name="Kuo A."/>
            <person name="Girlanda M."/>
            <person name="Perotto S."/>
            <person name="Kohler A."/>
            <person name="Nagy L.G."/>
            <person name="Floudas D."/>
            <person name="Copeland A."/>
            <person name="Barry K.W."/>
            <person name="Cichocki N."/>
            <person name="Veneault-Fourrey C."/>
            <person name="LaButti K."/>
            <person name="Lindquist E.A."/>
            <person name="Lipzen A."/>
            <person name="Lundell T."/>
            <person name="Morin E."/>
            <person name="Murat C."/>
            <person name="Sun H."/>
            <person name="Tunlid A."/>
            <person name="Henrissat B."/>
            <person name="Grigoriev I.V."/>
            <person name="Hibbett D.S."/>
            <person name="Martin F."/>
            <person name="Nordberg H.P."/>
            <person name="Cantor M.N."/>
            <person name="Hua S.X."/>
        </authorList>
    </citation>
    <scope>NUCLEOTIDE SEQUENCE [LARGE SCALE GENOMIC DNA]</scope>
    <source>
        <strain evidence="2 3">MUT 4182</strain>
    </source>
</reference>
<evidence type="ECO:0000313" key="3">
    <source>
        <dbReference type="Proteomes" id="UP000054248"/>
    </source>
</evidence>
<dbReference type="Gene3D" id="1.25.40.10">
    <property type="entry name" value="Tetratricopeptide repeat domain"/>
    <property type="match status" value="1"/>
</dbReference>
<accession>A0A0C3LD53</accession>
<proteinExistence type="predicted"/>
<dbReference type="InterPro" id="IPR011990">
    <property type="entry name" value="TPR-like_helical_dom_sf"/>
</dbReference>
<gene>
    <name evidence="2" type="ORF">M407DRAFT_246190</name>
</gene>
<reference evidence="3" key="2">
    <citation type="submission" date="2015-01" db="EMBL/GenBank/DDBJ databases">
        <title>Evolutionary Origins and Diversification of the Mycorrhizal Mutualists.</title>
        <authorList>
            <consortium name="DOE Joint Genome Institute"/>
            <consortium name="Mycorrhizal Genomics Consortium"/>
            <person name="Kohler A."/>
            <person name="Kuo A."/>
            <person name="Nagy L.G."/>
            <person name="Floudas D."/>
            <person name="Copeland A."/>
            <person name="Barry K.W."/>
            <person name="Cichocki N."/>
            <person name="Veneault-Fourrey C."/>
            <person name="LaButti K."/>
            <person name="Lindquist E.A."/>
            <person name="Lipzen A."/>
            <person name="Lundell T."/>
            <person name="Morin E."/>
            <person name="Murat C."/>
            <person name="Riley R."/>
            <person name="Ohm R."/>
            <person name="Sun H."/>
            <person name="Tunlid A."/>
            <person name="Henrissat B."/>
            <person name="Grigoriev I.V."/>
            <person name="Hibbett D.S."/>
            <person name="Martin F."/>
        </authorList>
    </citation>
    <scope>NUCLEOTIDE SEQUENCE [LARGE SCALE GENOMIC DNA]</scope>
    <source>
        <strain evidence="3">MUT 4182</strain>
    </source>
</reference>
<name>A0A0C3LD53_9AGAM</name>
<evidence type="ECO:0000313" key="2">
    <source>
        <dbReference type="EMBL" id="KIO19362.1"/>
    </source>
</evidence>
<evidence type="ECO:0008006" key="4">
    <source>
        <dbReference type="Google" id="ProtNLM"/>
    </source>
</evidence>
<protein>
    <recommendedName>
        <fullName evidence="4">Tetratricopeptide repeat protein</fullName>
    </recommendedName>
</protein>
<dbReference type="EMBL" id="KN823226">
    <property type="protein sequence ID" value="KIO19362.1"/>
    <property type="molecule type" value="Genomic_DNA"/>
</dbReference>
<dbReference type="HOGENOM" id="CLU_2724077_0_0_1"/>
<feature type="region of interest" description="Disordered" evidence="1">
    <location>
        <begin position="31"/>
        <end position="72"/>
    </location>
</feature>
<dbReference type="AlphaFoldDB" id="A0A0C3LD53"/>
<evidence type="ECO:0000256" key="1">
    <source>
        <dbReference type="SAM" id="MobiDB-lite"/>
    </source>
</evidence>
<dbReference type="Proteomes" id="UP000054248">
    <property type="component" value="Unassembled WGS sequence"/>
</dbReference>